<dbReference type="AlphaFoldDB" id="B7WWE4"/>
<keyword evidence="3" id="KW-0547">Nucleotide-binding</keyword>
<dbReference type="SUPFAM" id="SSF56112">
    <property type="entry name" value="Protein kinase-like (PK-like)"/>
    <property type="match status" value="1"/>
</dbReference>
<dbReference type="PROSITE" id="PS00108">
    <property type="entry name" value="PROTEIN_KINASE_ST"/>
    <property type="match status" value="1"/>
</dbReference>
<evidence type="ECO:0000256" key="3">
    <source>
        <dbReference type="ARBA" id="ARBA00022741"/>
    </source>
</evidence>
<dbReference type="InterPro" id="IPR000719">
    <property type="entry name" value="Prot_kinase_dom"/>
</dbReference>
<sequence>MSTKNKPAPLPPGSTIGGYRVVRRISSGGFGIVYLALDGDGQQVAIKEYLPASLATRAPAELQPVVAPEKLSLYRLGLKSFFEEGRSLAQISHASVVSVLNFFRENETVYMVMNYLEGATLQEFIVTARELKAEKVFRESTIRSLFDEVLRGLRIVHQHKMLHLDIKPANIFITNDDKAVLIDFGAAREVLSKEGNFIRPMYTPGFAAPEMYRRDSQLGPWTDIYAIGACIYACMQGIPPNEAPQRQDKDRLALALNKLRGVYSDNLIEVVEWCMAMDPLSRPQSVFALQKELSREGERRYTKLSVQERMRMQFDNMVHDARKNLQKLGGSERGAVTDSNRKP</sequence>
<evidence type="ECO:0000256" key="4">
    <source>
        <dbReference type="ARBA" id="ARBA00022777"/>
    </source>
</evidence>
<dbReference type="Gene3D" id="1.10.510.10">
    <property type="entry name" value="Transferase(Phosphotransferase) domain 1"/>
    <property type="match status" value="1"/>
</dbReference>
<protein>
    <recommendedName>
        <fullName evidence="1">non-specific serine/threonine protein kinase</fullName>
        <ecNumber evidence="1">2.7.11.1</ecNumber>
    </recommendedName>
</protein>
<evidence type="ECO:0000313" key="7">
    <source>
        <dbReference type="EMBL" id="EED65847.1"/>
    </source>
</evidence>
<proteinExistence type="predicted"/>
<name>B7WWE4_COMTK</name>
<dbReference type="RefSeq" id="WP_003052087.1">
    <property type="nucleotide sequence ID" value="NZ_AAUJ02000001.1"/>
</dbReference>
<keyword evidence="7" id="KW-0723">Serine/threonine-protein kinase</keyword>
<dbReference type="PANTHER" id="PTHR43671">
    <property type="entry name" value="SERINE/THREONINE-PROTEIN KINASE NEK"/>
    <property type="match status" value="1"/>
</dbReference>
<keyword evidence="2" id="KW-0808">Transferase</keyword>
<dbReference type="PANTHER" id="PTHR43671:SF13">
    <property type="entry name" value="SERINE_THREONINE-PROTEIN KINASE NEK2"/>
    <property type="match status" value="1"/>
</dbReference>
<dbReference type="eggNOG" id="COG0515">
    <property type="taxonomic scope" value="Bacteria"/>
</dbReference>
<dbReference type="SMART" id="SM00220">
    <property type="entry name" value="S_TKc"/>
    <property type="match status" value="1"/>
</dbReference>
<accession>B7WWE4</accession>
<organism evidence="7 8">
    <name type="scientific">Comamonas testosteroni (strain DSM 14576 / KF-1)</name>
    <name type="common">Pseudomonas testosteroni</name>
    <dbReference type="NCBI Taxonomy" id="399795"/>
    <lineage>
        <taxon>Bacteria</taxon>
        <taxon>Pseudomonadati</taxon>
        <taxon>Pseudomonadota</taxon>
        <taxon>Betaproteobacteria</taxon>
        <taxon>Burkholderiales</taxon>
        <taxon>Comamonadaceae</taxon>
        <taxon>Comamonas</taxon>
    </lineage>
</organism>
<dbReference type="GO" id="GO:0004674">
    <property type="term" value="F:protein serine/threonine kinase activity"/>
    <property type="evidence" value="ECO:0007669"/>
    <property type="project" value="UniProtKB-KW"/>
</dbReference>
<dbReference type="Gene3D" id="3.30.200.20">
    <property type="entry name" value="Phosphorylase Kinase, domain 1"/>
    <property type="match status" value="1"/>
</dbReference>
<dbReference type="PROSITE" id="PS50011">
    <property type="entry name" value="PROTEIN_KINASE_DOM"/>
    <property type="match status" value="1"/>
</dbReference>
<dbReference type="OrthoDB" id="9801841at2"/>
<dbReference type="InterPro" id="IPR011009">
    <property type="entry name" value="Kinase-like_dom_sf"/>
</dbReference>
<comment type="caution">
    <text evidence="7">The sequence shown here is derived from an EMBL/GenBank/DDBJ whole genome shotgun (WGS) entry which is preliminary data.</text>
</comment>
<evidence type="ECO:0000259" key="6">
    <source>
        <dbReference type="PROSITE" id="PS50011"/>
    </source>
</evidence>
<dbReference type="CDD" id="cd14014">
    <property type="entry name" value="STKc_PknB_like"/>
    <property type="match status" value="1"/>
</dbReference>
<feature type="domain" description="Protein kinase" evidence="6">
    <location>
        <begin position="19"/>
        <end position="294"/>
    </location>
</feature>
<evidence type="ECO:0000256" key="2">
    <source>
        <dbReference type="ARBA" id="ARBA00022679"/>
    </source>
</evidence>
<dbReference type="GO" id="GO:0005524">
    <property type="term" value="F:ATP binding"/>
    <property type="evidence" value="ECO:0007669"/>
    <property type="project" value="UniProtKB-KW"/>
</dbReference>
<gene>
    <name evidence="7" type="ORF">CtesDRAFT_PD0793</name>
</gene>
<dbReference type="EC" id="2.7.11.1" evidence="1"/>
<keyword evidence="4 7" id="KW-0418">Kinase</keyword>
<evidence type="ECO:0000256" key="1">
    <source>
        <dbReference type="ARBA" id="ARBA00012513"/>
    </source>
</evidence>
<dbReference type="EMBL" id="AAUJ02000001">
    <property type="protein sequence ID" value="EED65847.1"/>
    <property type="molecule type" value="Genomic_DNA"/>
</dbReference>
<dbReference type="InterPro" id="IPR050660">
    <property type="entry name" value="NEK_Ser/Thr_kinase"/>
</dbReference>
<keyword evidence="5" id="KW-0067">ATP-binding</keyword>
<dbReference type="Pfam" id="PF00069">
    <property type="entry name" value="Pkinase"/>
    <property type="match status" value="1"/>
</dbReference>
<evidence type="ECO:0000256" key="5">
    <source>
        <dbReference type="ARBA" id="ARBA00022840"/>
    </source>
</evidence>
<dbReference type="InterPro" id="IPR008271">
    <property type="entry name" value="Ser/Thr_kinase_AS"/>
</dbReference>
<reference evidence="7 8" key="1">
    <citation type="journal article" date="2004" name="Appl. Environ. Microbiol.">
        <title>Mineralization of individual congeners of linear alkylbenzenesulfonate by defined pairs of heterotrophic bacteria.</title>
        <authorList>
            <person name="Schleheck D."/>
            <person name="Knepper T.P."/>
            <person name="Fischer K."/>
            <person name="Cook A.M."/>
        </authorList>
    </citation>
    <scope>NUCLEOTIDE SEQUENCE [LARGE SCALE GENOMIC DNA]</scope>
    <source>
        <strain evidence="8">DSM 14576 / KF-1</strain>
    </source>
</reference>
<dbReference type="Proteomes" id="UP000003039">
    <property type="component" value="Unassembled WGS sequence"/>
</dbReference>
<evidence type="ECO:0000313" key="8">
    <source>
        <dbReference type="Proteomes" id="UP000003039"/>
    </source>
</evidence>